<dbReference type="eggNOG" id="KOG2182">
    <property type="taxonomic scope" value="Eukaryota"/>
</dbReference>
<feature type="active site" evidence="2">
    <location>
        <position position="691"/>
    </location>
</feature>
<keyword evidence="3" id="KW-0732">Signal</keyword>
<feature type="signal peptide" evidence="3">
    <location>
        <begin position="1"/>
        <end position="18"/>
    </location>
</feature>
<evidence type="ECO:0000256" key="3">
    <source>
        <dbReference type="SAM" id="SignalP"/>
    </source>
</evidence>
<accession>G7DVW3</accession>
<sequence length="982" mass="108484">MFSLVALSALAFGAICGATYPDYPIYAFDQPIDHTDSKSPTFKQRYHILGDYYKPNGPVIILDGAESDITRETYGGSKISYYRTQFSKHLAQATGGLLVVFEQRCYGKSHPFSRSTTDNLRYCLIDQAIADAPYFAQHVKIPGFEGLNAPKTPYILYGGSLGGAKTAFSMLKYNDVLYAGIASSATVKSDVTYPKWYTAAQTYAPHACVATINNLVDRMDELHKQSPHAIPQLQKLFGLESLTDFRDFAYAIAEPIGGPLDYLGNSWQEVKEIYLNPAQIGKPSDFDYFCSNITAKTVDASIDTVLSKYTHGRTWPKLSNYANYMRKYYNANCKSPNKLNDAACFGTTNKTFWADTTNGDDRTYLFTTCVEQGSFVAAAPAGQPSLISRSVQAAYTERKCRYAFADGKHFKVPKLPEVERWNKFGAASIAVDRLAFINGKLDPWIYETPAAPDLALRKSTPLRPFVLMQKGRHCDDFRALPDLQDEPEELRKTHEYILDFTNAWLKDFPKWKPGKAKEATISPHAGRHIGSNKTDTDTIRGFLLTPLQAHMYTLTLWPLAFATLALASSSNKHHKHEHKSIPLQKKTATGIRNAKGVVQKQVILSHLQRLDMKYADAAINYYDHTGQALAGFPPPVWKHNFTNCTIEPAPQLSRRMRRRAKEQLADQSSGLLWTGVVSIGTPAKSFLLDFDTGSADTWVAGTGCATCTDKNLYDANSSTTAKELTETFSIYYVDGSSTSGDVYTDSVSVGGLSAKSQTLASINYMSDGFASEPGDGILGMAYQSISSLNAKPFFQNLVSQQTQMRKVFSFYLAESGSELYLGGSNRALYSGNLEYHPVTSKAFFTISGRGYINGKSLSKSTRSYTIDSGTSQIATTYAEAKAFWSKVPHASPWTAVPGTWKYPCSQKINLSFAFGKGRKWAIPDSLFNQGLIASGSSMCMGAVTVIDSLDSGSWLLGDTFMNAVYTTFDLEQNRVGFAKLKH</sequence>
<dbReference type="CDD" id="cd05471">
    <property type="entry name" value="pepsin_like"/>
    <property type="match status" value="1"/>
</dbReference>
<dbReference type="EMBL" id="BABT02000046">
    <property type="protein sequence ID" value="GAA94723.1"/>
    <property type="molecule type" value="Genomic_DNA"/>
</dbReference>
<feature type="domain" description="Peptidase A1" evidence="4">
    <location>
        <begin position="673"/>
        <end position="978"/>
    </location>
</feature>
<dbReference type="HOGENOM" id="CLU_303275_0_0_1"/>
<dbReference type="InParanoid" id="G7DVW3"/>
<comment type="similarity">
    <text evidence="1">Belongs to the peptidase A1 family.</text>
</comment>
<dbReference type="InterPro" id="IPR034164">
    <property type="entry name" value="Pepsin-like_dom"/>
</dbReference>
<proteinExistence type="inferred from homology"/>
<dbReference type="Gene3D" id="3.40.50.1820">
    <property type="entry name" value="alpha/beta hydrolase"/>
    <property type="match status" value="2"/>
</dbReference>
<evidence type="ECO:0000259" key="4">
    <source>
        <dbReference type="PROSITE" id="PS51767"/>
    </source>
</evidence>
<dbReference type="Proteomes" id="UP000009131">
    <property type="component" value="Unassembled WGS sequence"/>
</dbReference>
<reference evidence="5 6" key="2">
    <citation type="journal article" date="2012" name="Open Biol.">
        <title>Characteristics of nucleosomes and linker DNA regions on the genome of the basidiomycete Mixia osmundae revealed by mono- and dinucleosome mapping.</title>
        <authorList>
            <person name="Nishida H."/>
            <person name="Kondo S."/>
            <person name="Matsumoto T."/>
            <person name="Suzuki Y."/>
            <person name="Yoshikawa H."/>
            <person name="Taylor T.D."/>
            <person name="Sugiyama J."/>
        </authorList>
    </citation>
    <scope>NUCLEOTIDE SEQUENCE [LARGE SCALE GENOMIC DNA]</scope>
    <source>
        <strain evidence="6">CBS 9802 / IAM 14324 / JCM 22182 / KY 12970</strain>
    </source>
</reference>
<dbReference type="RefSeq" id="XP_014568167.1">
    <property type="nucleotide sequence ID" value="XM_014712681.1"/>
</dbReference>
<dbReference type="FunFam" id="2.40.70.10:FF:000008">
    <property type="entry name" value="Cathepsin D"/>
    <property type="match status" value="1"/>
</dbReference>
<protein>
    <recommendedName>
        <fullName evidence="4">Peptidase A1 domain-containing protein</fullName>
    </recommendedName>
</protein>
<dbReference type="GO" id="GO:0004190">
    <property type="term" value="F:aspartic-type endopeptidase activity"/>
    <property type="evidence" value="ECO:0007669"/>
    <property type="project" value="InterPro"/>
</dbReference>
<dbReference type="InterPro" id="IPR008758">
    <property type="entry name" value="Peptidase_S28"/>
</dbReference>
<keyword evidence="6" id="KW-1185">Reference proteome</keyword>
<dbReference type="InterPro" id="IPR021109">
    <property type="entry name" value="Peptidase_aspartic_dom_sf"/>
</dbReference>
<feature type="chain" id="PRO_5009955563" description="Peptidase A1 domain-containing protein" evidence="3">
    <location>
        <begin position="19"/>
        <end position="982"/>
    </location>
</feature>
<evidence type="ECO:0000256" key="2">
    <source>
        <dbReference type="PIRSR" id="PIRSR601461-1"/>
    </source>
</evidence>
<comment type="caution">
    <text evidence="5">The sequence shown here is derived from an EMBL/GenBank/DDBJ whole genome shotgun (WGS) entry which is preliminary data.</text>
</comment>
<dbReference type="GO" id="GO:0006508">
    <property type="term" value="P:proteolysis"/>
    <property type="evidence" value="ECO:0007669"/>
    <property type="project" value="InterPro"/>
</dbReference>
<organism evidence="5 6">
    <name type="scientific">Mixia osmundae (strain CBS 9802 / IAM 14324 / JCM 22182 / KY 12970)</name>
    <dbReference type="NCBI Taxonomy" id="764103"/>
    <lineage>
        <taxon>Eukaryota</taxon>
        <taxon>Fungi</taxon>
        <taxon>Dikarya</taxon>
        <taxon>Basidiomycota</taxon>
        <taxon>Pucciniomycotina</taxon>
        <taxon>Mixiomycetes</taxon>
        <taxon>Mixiales</taxon>
        <taxon>Mixiaceae</taxon>
        <taxon>Mixia</taxon>
    </lineage>
</organism>
<gene>
    <name evidence="5" type="primary">Mo01376</name>
    <name evidence="5" type="ORF">E5Q_01376</name>
</gene>
<dbReference type="Pfam" id="PF05577">
    <property type="entry name" value="Peptidase_S28"/>
    <property type="match status" value="1"/>
</dbReference>
<dbReference type="PANTHER" id="PTHR47966">
    <property type="entry name" value="BETA-SITE APP-CLEAVING ENZYME, ISOFORM A-RELATED"/>
    <property type="match status" value="1"/>
</dbReference>
<dbReference type="AlphaFoldDB" id="G7DVW3"/>
<dbReference type="GO" id="GO:0070008">
    <property type="term" value="F:serine-type exopeptidase activity"/>
    <property type="evidence" value="ECO:0007669"/>
    <property type="project" value="InterPro"/>
</dbReference>
<dbReference type="Gene3D" id="2.40.70.10">
    <property type="entry name" value="Acid Proteases"/>
    <property type="match status" value="2"/>
</dbReference>
<evidence type="ECO:0000313" key="5">
    <source>
        <dbReference type="EMBL" id="GAA94723.1"/>
    </source>
</evidence>
<dbReference type="SUPFAM" id="SSF50630">
    <property type="entry name" value="Acid proteases"/>
    <property type="match status" value="1"/>
</dbReference>
<dbReference type="InterPro" id="IPR001461">
    <property type="entry name" value="Aspartic_peptidase_A1"/>
</dbReference>
<dbReference type="InterPro" id="IPR029058">
    <property type="entry name" value="AB_hydrolase_fold"/>
</dbReference>
<dbReference type="PANTHER" id="PTHR47966:SF51">
    <property type="entry name" value="BETA-SITE APP-CLEAVING ENZYME, ISOFORM A-RELATED"/>
    <property type="match status" value="1"/>
</dbReference>
<dbReference type="OrthoDB" id="15189at2759"/>
<evidence type="ECO:0000313" key="6">
    <source>
        <dbReference type="Proteomes" id="UP000009131"/>
    </source>
</evidence>
<name>G7DVW3_MIXOS</name>
<evidence type="ECO:0000256" key="1">
    <source>
        <dbReference type="ARBA" id="ARBA00007447"/>
    </source>
</evidence>
<reference evidence="5 6" key="1">
    <citation type="journal article" date="2011" name="J. Gen. Appl. Microbiol.">
        <title>Draft genome sequencing of the enigmatic basidiomycete Mixia osmundae.</title>
        <authorList>
            <person name="Nishida H."/>
            <person name="Nagatsuka Y."/>
            <person name="Sugiyama J."/>
        </authorList>
    </citation>
    <scope>NUCLEOTIDE SEQUENCE [LARGE SCALE GENOMIC DNA]</scope>
    <source>
        <strain evidence="6">CBS 9802 / IAM 14324 / JCM 22182 / KY 12970</strain>
    </source>
</reference>
<dbReference type="Pfam" id="PF00026">
    <property type="entry name" value="Asp"/>
    <property type="match status" value="1"/>
</dbReference>
<dbReference type="PROSITE" id="PS51767">
    <property type="entry name" value="PEPTIDASE_A1"/>
    <property type="match status" value="1"/>
</dbReference>
<dbReference type="InterPro" id="IPR033121">
    <property type="entry name" value="PEPTIDASE_A1"/>
</dbReference>
<dbReference type="PRINTS" id="PR00792">
    <property type="entry name" value="PEPSIN"/>
</dbReference>
<dbReference type="SUPFAM" id="SSF53474">
    <property type="entry name" value="alpha/beta-Hydrolases"/>
    <property type="match status" value="1"/>
</dbReference>
<feature type="active site" evidence="2">
    <location>
        <position position="867"/>
    </location>
</feature>
<dbReference type="eggNOG" id="KOG1339">
    <property type="taxonomic scope" value="Eukaryota"/>
</dbReference>